<dbReference type="Proteomes" id="UP000887104">
    <property type="component" value="Unassembled WGS sequence"/>
</dbReference>
<keyword evidence="2" id="KW-1185">Reference proteome</keyword>
<dbReference type="RefSeq" id="WP_220782909.1">
    <property type="nucleotide sequence ID" value="NZ_BPEY01000104.1"/>
</dbReference>
<comment type="caution">
    <text evidence="1">The sequence shown here is derived from an EMBL/GenBank/DDBJ whole genome shotgun (WGS) entry which is preliminary data.</text>
</comment>
<organism evidence="1 2">
    <name type="scientific">Shewanella sairae</name>
    <dbReference type="NCBI Taxonomy" id="190310"/>
    <lineage>
        <taxon>Bacteria</taxon>
        <taxon>Pseudomonadati</taxon>
        <taxon>Pseudomonadota</taxon>
        <taxon>Gammaproteobacteria</taxon>
        <taxon>Alteromonadales</taxon>
        <taxon>Shewanellaceae</taxon>
        <taxon>Shewanella</taxon>
    </lineage>
</organism>
<evidence type="ECO:0000313" key="2">
    <source>
        <dbReference type="Proteomes" id="UP000887104"/>
    </source>
</evidence>
<name>A0ABQ4PQD2_9GAMM</name>
<gene>
    <name evidence="1" type="ORF">TUM4438_39340</name>
</gene>
<protein>
    <submittedName>
        <fullName evidence="1">Uncharacterized protein</fullName>
    </submittedName>
</protein>
<reference evidence="1" key="1">
    <citation type="submission" date="2021-05" db="EMBL/GenBank/DDBJ databases">
        <title>Molecular characterization for Shewanella algae harboring chromosomal blaOXA-55-like strains isolated from clinical and environment sample.</title>
        <authorList>
            <person name="Ohama Y."/>
            <person name="Aoki K."/>
            <person name="Harada S."/>
            <person name="Moriya K."/>
            <person name="Ishii Y."/>
            <person name="Tateda K."/>
        </authorList>
    </citation>
    <scope>NUCLEOTIDE SEQUENCE</scope>
    <source>
        <strain evidence="1">JCM 11563</strain>
    </source>
</reference>
<evidence type="ECO:0000313" key="1">
    <source>
        <dbReference type="EMBL" id="GIU51062.1"/>
    </source>
</evidence>
<dbReference type="EMBL" id="BPEY01000104">
    <property type="protein sequence ID" value="GIU51062.1"/>
    <property type="molecule type" value="Genomic_DNA"/>
</dbReference>
<proteinExistence type="predicted"/>
<sequence length="143" mass="16036">MATAKLGDIITIPYSGSKNALAQIVWISTHIKNGMGLVIFSADFKKEDDLSTLKALSINIPVGKITTIYANVRNVNDEVWPILGNSEITHVERYITHNIGGDLYIGDNFLRHLKPEEYKNYQKVLNSGNKAVEIYLKAFLEQN</sequence>
<accession>A0ABQ4PQD2</accession>